<dbReference type="AlphaFoldDB" id="A0A917JP72"/>
<dbReference type="Proteomes" id="UP000630149">
    <property type="component" value="Unassembled WGS sequence"/>
</dbReference>
<protein>
    <submittedName>
        <fullName evidence="1">Uncharacterized protein</fullName>
    </submittedName>
</protein>
<keyword evidence="2" id="KW-1185">Reference proteome</keyword>
<evidence type="ECO:0000313" key="1">
    <source>
        <dbReference type="EMBL" id="GGI76457.1"/>
    </source>
</evidence>
<sequence length="155" mass="17272">MALTCFSAVASQNIVILSGTPGDYISQGKTNVYSDIQLLSTNKNGVSFTFSNEKEEMMSADFIAPGHQMLQKGVYDFASRFPFQEDFQPGMNISGAGRGCNQLGGKYIVRDVHYDTNGNLKDLAVDFIQYCENRTAYLTGTLRYNSLEPIYFLEK</sequence>
<dbReference type="OrthoDB" id="274297at2"/>
<dbReference type="EMBL" id="BMOB01000001">
    <property type="protein sequence ID" value="GGI76457.1"/>
    <property type="molecule type" value="Genomic_DNA"/>
</dbReference>
<gene>
    <name evidence="1" type="ORF">GCM10007966_01530</name>
</gene>
<reference evidence="1" key="2">
    <citation type="submission" date="2020-09" db="EMBL/GenBank/DDBJ databases">
        <authorList>
            <person name="Sun Q."/>
            <person name="Ohkuma M."/>
        </authorList>
    </citation>
    <scope>NUCLEOTIDE SEQUENCE</scope>
    <source>
        <strain evidence="1">JCM 13919</strain>
    </source>
</reference>
<dbReference type="RefSeq" id="WP_131775397.1">
    <property type="nucleotide sequence ID" value="NZ_BMOB01000001.1"/>
</dbReference>
<accession>A0A917JP72</accession>
<comment type="caution">
    <text evidence="1">The sequence shown here is derived from an EMBL/GenBank/DDBJ whole genome shotgun (WGS) entry which is preliminary data.</text>
</comment>
<evidence type="ECO:0000313" key="2">
    <source>
        <dbReference type="Proteomes" id="UP000630149"/>
    </source>
</evidence>
<name>A0A917JP72_9GAMM</name>
<reference evidence="1" key="1">
    <citation type="journal article" date="2014" name="Int. J. Syst. Evol. Microbiol.">
        <title>Complete genome sequence of Corynebacterium casei LMG S-19264T (=DSM 44701T), isolated from a smear-ripened cheese.</title>
        <authorList>
            <consortium name="US DOE Joint Genome Institute (JGI-PGF)"/>
            <person name="Walter F."/>
            <person name="Albersmeier A."/>
            <person name="Kalinowski J."/>
            <person name="Ruckert C."/>
        </authorList>
    </citation>
    <scope>NUCLEOTIDE SEQUENCE</scope>
    <source>
        <strain evidence="1">JCM 13919</strain>
    </source>
</reference>
<organism evidence="1 2">
    <name type="scientific">Legionella impletisoli</name>
    <dbReference type="NCBI Taxonomy" id="343510"/>
    <lineage>
        <taxon>Bacteria</taxon>
        <taxon>Pseudomonadati</taxon>
        <taxon>Pseudomonadota</taxon>
        <taxon>Gammaproteobacteria</taxon>
        <taxon>Legionellales</taxon>
        <taxon>Legionellaceae</taxon>
        <taxon>Legionella</taxon>
    </lineage>
</organism>
<proteinExistence type="predicted"/>